<accession>A0A2T4CGJ0</accession>
<dbReference type="Proteomes" id="UP000240760">
    <property type="component" value="Unassembled WGS sequence"/>
</dbReference>
<dbReference type="PROSITE" id="PS51257">
    <property type="entry name" value="PROKAR_LIPOPROTEIN"/>
    <property type="match status" value="1"/>
</dbReference>
<dbReference type="EMBL" id="KZ679127">
    <property type="protein sequence ID" value="PTB80663.1"/>
    <property type="molecule type" value="Genomic_DNA"/>
</dbReference>
<organism evidence="2 3">
    <name type="scientific">Trichoderma longibrachiatum ATCC 18648</name>
    <dbReference type="NCBI Taxonomy" id="983965"/>
    <lineage>
        <taxon>Eukaryota</taxon>
        <taxon>Fungi</taxon>
        <taxon>Dikarya</taxon>
        <taxon>Ascomycota</taxon>
        <taxon>Pezizomycotina</taxon>
        <taxon>Sordariomycetes</taxon>
        <taxon>Hypocreomycetidae</taxon>
        <taxon>Hypocreales</taxon>
        <taxon>Hypocreaceae</taxon>
        <taxon>Trichoderma</taxon>
    </lineage>
</organism>
<evidence type="ECO:0000313" key="3">
    <source>
        <dbReference type="Proteomes" id="UP000240760"/>
    </source>
</evidence>
<sequence length="84" mass="9366">MSPTPKSNRADCFLLCCLFFSCVVDNGSHFSSFSSSFYKADLSISFDLCIYHSHTQRHGLALACCTMDCRGRCSNIGPWRTGRV</sequence>
<feature type="signal peptide" evidence="1">
    <location>
        <begin position="1"/>
        <end position="26"/>
    </location>
</feature>
<evidence type="ECO:0000313" key="2">
    <source>
        <dbReference type="EMBL" id="PTB80663.1"/>
    </source>
</evidence>
<keyword evidence="3" id="KW-1185">Reference proteome</keyword>
<proteinExistence type="predicted"/>
<dbReference type="AlphaFoldDB" id="A0A2T4CGJ0"/>
<evidence type="ECO:0008006" key="4">
    <source>
        <dbReference type="Google" id="ProtNLM"/>
    </source>
</evidence>
<feature type="chain" id="PRO_5015481850" description="Secreted protein" evidence="1">
    <location>
        <begin position="27"/>
        <end position="84"/>
    </location>
</feature>
<evidence type="ECO:0000256" key="1">
    <source>
        <dbReference type="SAM" id="SignalP"/>
    </source>
</evidence>
<gene>
    <name evidence="2" type="ORF">M440DRAFT_201078</name>
</gene>
<name>A0A2T4CGJ0_TRILO</name>
<keyword evidence="1" id="KW-0732">Signal</keyword>
<protein>
    <recommendedName>
        <fullName evidence="4">Secreted protein</fullName>
    </recommendedName>
</protein>
<reference evidence="2 3" key="1">
    <citation type="submission" date="2016-07" db="EMBL/GenBank/DDBJ databases">
        <title>Multiple horizontal gene transfer events from other fungi enriched the ability of initially mycotrophic Trichoderma (Ascomycota) to feed on dead plant biomass.</title>
        <authorList>
            <consortium name="DOE Joint Genome Institute"/>
            <person name="Aerts A."/>
            <person name="Atanasova L."/>
            <person name="Chenthamara K."/>
            <person name="Zhang J."/>
            <person name="Grujic M."/>
            <person name="Henrissat B."/>
            <person name="Kuo A."/>
            <person name="Salamov A."/>
            <person name="Lipzen A."/>
            <person name="Labutti K."/>
            <person name="Barry K."/>
            <person name="Miao Y."/>
            <person name="Rahimi M.J."/>
            <person name="Shen Q."/>
            <person name="Grigoriev I.V."/>
            <person name="Kubicek C.P."/>
            <person name="Druzhinina I.S."/>
        </authorList>
    </citation>
    <scope>NUCLEOTIDE SEQUENCE [LARGE SCALE GENOMIC DNA]</scope>
    <source>
        <strain evidence="2 3">ATCC 18648</strain>
    </source>
</reference>